<dbReference type="Pfam" id="PF13191">
    <property type="entry name" value="AAA_16"/>
    <property type="match status" value="1"/>
</dbReference>
<reference evidence="5" key="1">
    <citation type="journal article" date="2019" name="Int. J. Syst. Evol. Microbiol.">
        <title>The Global Catalogue of Microorganisms (GCM) 10K type strain sequencing project: providing services to taxonomists for standard genome sequencing and annotation.</title>
        <authorList>
            <consortium name="The Broad Institute Genomics Platform"/>
            <consortium name="The Broad Institute Genome Sequencing Center for Infectious Disease"/>
            <person name="Wu L."/>
            <person name="Ma J."/>
        </authorList>
    </citation>
    <scope>NUCLEOTIDE SEQUENCE [LARGE SCALE GENOMIC DNA]</scope>
    <source>
        <strain evidence="5">XZYJT-10</strain>
    </source>
</reference>
<dbReference type="RefSeq" id="WP_378969689.1">
    <property type="nucleotide sequence ID" value="NZ_JBHTBJ010000012.1"/>
</dbReference>
<organism evidence="4 5">
    <name type="scientific">Paractinoplanes rhizophilus</name>
    <dbReference type="NCBI Taxonomy" id="1416877"/>
    <lineage>
        <taxon>Bacteria</taxon>
        <taxon>Bacillati</taxon>
        <taxon>Actinomycetota</taxon>
        <taxon>Actinomycetes</taxon>
        <taxon>Micromonosporales</taxon>
        <taxon>Micromonosporaceae</taxon>
        <taxon>Paractinoplanes</taxon>
    </lineage>
</organism>
<dbReference type="SMART" id="SM00421">
    <property type="entry name" value="HTH_LUXR"/>
    <property type="match status" value="1"/>
</dbReference>
<dbReference type="Gene3D" id="1.10.10.10">
    <property type="entry name" value="Winged helix-like DNA-binding domain superfamily/Winged helix DNA-binding domain"/>
    <property type="match status" value="1"/>
</dbReference>
<evidence type="ECO:0000256" key="1">
    <source>
        <dbReference type="ARBA" id="ARBA00022741"/>
    </source>
</evidence>
<dbReference type="PROSITE" id="PS50043">
    <property type="entry name" value="HTH_LUXR_2"/>
    <property type="match status" value="1"/>
</dbReference>
<dbReference type="InterPro" id="IPR041664">
    <property type="entry name" value="AAA_16"/>
</dbReference>
<dbReference type="PANTHER" id="PTHR16305:SF35">
    <property type="entry name" value="TRANSCRIPTIONAL ACTIVATOR DOMAIN"/>
    <property type="match status" value="1"/>
</dbReference>
<dbReference type="Proteomes" id="UP001596548">
    <property type="component" value="Unassembled WGS sequence"/>
</dbReference>
<keyword evidence="5" id="KW-1185">Reference proteome</keyword>
<dbReference type="Pfam" id="PF00196">
    <property type="entry name" value="GerE"/>
    <property type="match status" value="1"/>
</dbReference>
<name>A0ABW2HT03_9ACTN</name>
<accession>A0ABW2HT03</accession>
<feature type="domain" description="HTH luxR-type" evidence="3">
    <location>
        <begin position="850"/>
        <end position="915"/>
    </location>
</feature>
<evidence type="ECO:0000313" key="4">
    <source>
        <dbReference type="EMBL" id="MFC7275959.1"/>
    </source>
</evidence>
<keyword evidence="2" id="KW-0067">ATP-binding</keyword>
<dbReference type="InterPro" id="IPR036388">
    <property type="entry name" value="WH-like_DNA-bd_sf"/>
</dbReference>
<dbReference type="InterPro" id="IPR000792">
    <property type="entry name" value="Tscrpt_reg_LuxR_C"/>
</dbReference>
<sequence length="915" mass="98287">MVTTPGLRDRHSERDALDRLVTNVRSGRSQVLVLRGEAGVGKSVLLDYLARGASGCRVARAAGHEYETELAYAGLHQLCAPLLDLRDRLPGPQRDALEAAFGLSAAPAPDRFVVGLGVLGLLAAAAEDEPLLWVIDDAQWLDRASALTLAFVGRRLLAESAGMVFAVREPSNVPELDGLAEVVLGGLGDTDARELLDSALPGRLDELVRDRIVAESRGNPLALLELPRGLTPTELAGGFAVRDATPLAGRIEQSFRRRLDGLPAETRRLLLVAAAEPVGDISLLWRAAERLGLDAGSAAPAQSAGLVELRGRVRFRHPLVRSAIYGTSTLPERERAHRALAEATDPAVDPDRRAWHRAHATTVPDEDIAAELELSAGRAAHRGGVAAAAAFLERAAELTPDPAARGRRALVAARAKFESGAPDAAHKLLAIAGLCPLTDVQRAQLTRLHAQIVYGLRRGSDAPPLLLAAAKQLAPLDGESAREAYLEALEAAIFAGRLNERIGPSEVAAAARNAPPARQPSRVIDRLLDGLATRYTRGYVAAVAPLQEVLAAFERDAGGDQHDMLRWFSLPWLVAGDLWDDETWHRLATRAVRVARDAGALIALPLALGHRAAVHLHAGEFAEASSLAEENQAITAATGNAPVRYAELLLAAWRGVEPAARELMDWGLQNAVGRGEGRGIGGYGYASAILYNGLGHYDVALAGARSACEYDDLGVTGFALVELVEAASRCGAHEEAAAALRRLEERTSAAGTEWALGVHAWSAALLLEGEAAESRYREAIERLARSRVAVHLARAHLVYGEWLRRENRRVDAREHLGTAYDMFHRAGAEAFAERARRELVSTGATARRRTVDTRDLLTPQEGQIARLARDGLSNPEIGAQLFISPRTVQYHLGKIFAKLEITSRAQLGRLPQSRL</sequence>
<gene>
    <name evidence="4" type="ORF">ACFQS1_18355</name>
</gene>
<evidence type="ECO:0000259" key="3">
    <source>
        <dbReference type="PROSITE" id="PS50043"/>
    </source>
</evidence>
<dbReference type="InterPro" id="IPR027417">
    <property type="entry name" value="P-loop_NTPase"/>
</dbReference>
<evidence type="ECO:0000313" key="5">
    <source>
        <dbReference type="Proteomes" id="UP001596548"/>
    </source>
</evidence>
<dbReference type="SUPFAM" id="SSF52540">
    <property type="entry name" value="P-loop containing nucleoside triphosphate hydrolases"/>
    <property type="match status" value="1"/>
</dbReference>
<comment type="caution">
    <text evidence="4">The sequence shown here is derived from an EMBL/GenBank/DDBJ whole genome shotgun (WGS) entry which is preliminary data.</text>
</comment>
<evidence type="ECO:0000256" key="2">
    <source>
        <dbReference type="ARBA" id="ARBA00022840"/>
    </source>
</evidence>
<keyword evidence="1" id="KW-0547">Nucleotide-binding</keyword>
<dbReference type="SUPFAM" id="SSF46894">
    <property type="entry name" value="C-terminal effector domain of the bipartite response regulators"/>
    <property type="match status" value="1"/>
</dbReference>
<dbReference type="CDD" id="cd06170">
    <property type="entry name" value="LuxR_C_like"/>
    <property type="match status" value="1"/>
</dbReference>
<dbReference type="EMBL" id="JBHTBJ010000012">
    <property type="protein sequence ID" value="MFC7275959.1"/>
    <property type="molecule type" value="Genomic_DNA"/>
</dbReference>
<dbReference type="PANTHER" id="PTHR16305">
    <property type="entry name" value="TESTICULAR SOLUBLE ADENYLYL CYCLASE"/>
    <property type="match status" value="1"/>
</dbReference>
<protein>
    <submittedName>
        <fullName evidence="4">AAA family ATPase</fullName>
    </submittedName>
</protein>
<dbReference type="PRINTS" id="PR00038">
    <property type="entry name" value="HTHLUXR"/>
</dbReference>
<proteinExistence type="predicted"/>
<dbReference type="InterPro" id="IPR016032">
    <property type="entry name" value="Sig_transdc_resp-reg_C-effctor"/>
</dbReference>